<sequence length="362" mass="40346">MKIAVIVGTRPELIKMALLIKELKKRDPNHLFIHSGQHYDYFMDGMVMELFNLPIPDHHSGIGSGSHSETTAKIMTKMEKLILNEKINLLVVHGDTNTTLAASLAACKTNAKIAHVEAGLRSFDRTMPEEHNRILVDHLSNYLFCPTEGAVNNLKTEGITKGVHLVGQSIVDAVDYISNSVPPSILDKLSLNPKSYLFVTFHRQENTDNLFRLNGIVDAIHYLTTLSPYKVVLALHPRTKKILIENNLLKLLINHPHIRVLDPPPNFHESIHLQQHAKIVLTDSGGLQEEACILGTPCITLRENTERPETVNCGANTLAGFNTVKIIDAVKNVLTQQTVWYHPYGPPGVSDKILNILSQKTK</sequence>
<evidence type="ECO:0000313" key="4">
    <source>
        <dbReference type="Proteomes" id="UP000322524"/>
    </source>
</evidence>
<gene>
    <name evidence="3" type="ORF">FZC76_17780</name>
</gene>
<proteinExistence type="inferred from homology"/>
<evidence type="ECO:0000313" key="3">
    <source>
        <dbReference type="EMBL" id="TYS65736.1"/>
    </source>
</evidence>
<dbReference type="AlphaFoldDB" id="A0A5D4SV61"/>
<name>A0A5D4SV61_9BACI</name>
<comment type="similarity">
    <text evidence="1">Belongs to the UDP-N-acetylglucosamine 2-epimerase family.</text>
</comment>
<comment type="caution">
    <text evidence="3">The sequence shown here is derived from an EMBL/GenBank/DDBJ whole genome shotgun (WGS) entry which is preliminary data.</text>
</comment>
<evidence type="ECO:0000256" key="1">
    <source>
        <dbReference type="RuleBase" id="RU003513"/>
    </source>
</evidence>
<dbReference type="Gene3D" id="3.40.50.2000">
    <property type="entry name" value="Glycogen Phosphorylase B"/>
    <property type="match status" value="2"/>
</dbReference>
<keyword evidence="1 3" id="KW-0413">Isomerase</keyword>
<dbReference type="SUPFAM" id="SSF53756">
    <property type="entry name" value="UDP-Glycosyltransferase/glycogen phosphorylase"/>
    <property type="match status" value="1"/>
</dbReference>
<dbReference type="EC" id="5.1.3.14" evidence="3"/>
<reference evidence="3 4" key="1">
    <citation type="submission" date="2019-08" db="EMBL/GenBank/DDBJ databases">
        <title>Bacillus genomes from the desert of Cuatro Cienegas, Coahuila.</title>
        <authorList>
            <person name="Olmedo-Alvarez G."/>
        </authorList>
    </citation>
    <scope>NUCLEOTIDE SEQUENCE [LARGE SCALE GENOMIC DNA]</scope>
    <source>
        <strain evidence="3 4">CH28_1T</strain>
    </source>
</reference>
<organism evidence="3 4">
    <name type="scientific">Sutcliffiella horikoshii</name>
    <dbReference type="NCBI Taxonomy" id="79883"/>
    <lineage>
        <taxon>Bacteria</taxon>
        <taxon>Bacillati</taxon>
        <taxon>Bacillota</taxon>
        <taxon>Bacilli</taxon>
        <taxon>Bacillales</taxon>
        <taxon>Bacillaceae</taxon>
        <taxon>Sutcliffiella</taxon>
    </lineage>
</organism>
<dbReference type="CDD" id="cd03786">
    <property type="entry name" value="GTB_UDP-GlcNAc_2-Epimerase"/>
    <property type="match status" value="1"/>
</dbReference>
<protein>
    <submittedName>
        <fullName evidence="3">UDP-N-acetylglucosamine 2-epimerase (Non-hydrolyzing)</fullName>
        <ecNumber evidence="3">5.1.3.14</ecNumber>
    </submittedName>
</protein>
<feature type="domain" description="UDP-N-acetylglucosamine 2-epimerase" evidence="2">
    <location>
        <begin position="22"/>
        <end position="357"/>
    </location>
</feature>
<evidence type="ECO:0000259" key="2">
    <source>
        <dbReference type="Pfam" id="PF02350"/>
    </source>
</evidence>
<dbReference type="NCBIfam" id="TIGR00236">
    <property type="entry name" value="wecB"/>
    <property type="match status" value="1"/>
</dbReference>
<dbReference type="OrthoDB" id="9803238at2"/>
<dbReference type="EMBL" id="VTEV01000007">
    <property type="protein sequence ID" value="TYS65736.1"/>
    <property type="molecule type" value="Genomic_DNA"/>
</dbReference>
<dbReference type="Proteomes" id="UP000322524">
    <property type="component" value="Unassembled WGS sequence"/>
</dbReference>
<dbReference type="Pfam" id="PF02350">
    <property type="entry name" value="Epimerase_2"/>
    <property type="match status" value="1"/>
</dbReference>
<dbReference type="GO" id="GO:0008761">
    <property type="term" value="F:UDP-N-acetylglucosamine 2-epimerase activity"/>
    <property type="evidence" value="ECO:0007669"/>
    <property type="project" value="UniProtKB-EC"/>
</dbReference>
<dbReference type="RefSeq" id="WP_148989509.1">
    <property type="nucleotide sequence ID" value="NZ_VTEV01000007.1"/>
</dbReference>
<dbReference type="InterPro" id="IPR003331">
    <property type="entry name" value="UDP_GlcNAc_Epimerase_2_dom"/>
</dbReference>
<dbReference type="PANTHER" id="PTHR43174">
    <property type="entry name" value="UDP-N-ACETYLGLUCOSAMINE 2-EPIMERASE"/>
    <property type="match status" value="1"/>
</dbReference>
<dbReference type="PANTHER" id="PTHR43174:SF1">
    <property type="entry name" value="UDP-N-ACETYLGLUCOSAMINE 2-EPIMERASE"/>
    <property type="match status" value="1"/>
</dbReference>
<accession>A0A5D4SV61</accession>
<dbReference type="InterPro" id="IPR029767">
    <property type="entry name" value="WecB-like"/>
</dbReference>